<dbReference type="SMART" id="SM00671">
    <property type="entry name" value="SEL1"/>
    <property type="match status" value="11"/>
</dbReference>
<dbReference type="PANTHER" id="PTHR43628:SF1">
    <property type="entry name" value="CHITIN SYNTHASE REGULATORY FACTOR 2-RELATED"/>
    <property type="match status" value="1"/>
</dbReference>
<accession>A0AA92TXZ4</accession>
<dbReference type="InterPro" id="IPR006597">
    <property type="entry name" value="Sel1-like"/>
</dbReference>
<reference evidence="2 3" key="1">
    <citation type="submission" date="2018-08" db="EMBL/GenBank/DDBJ databases">
        <title>A genome reference for cultivated species of the human gut microbiota.</title>
        <authorList>
            <person name="Zou Y."/>
            <person name="Xue W."/>
            <person name="Luo G."/>
        </authorList>
    </citation>
    <scope>NUCLEOTIDE SEQUENCE [LARGE SCALE GENOMIC DNA]</scope>
    <source>
        <strain evidence="2 3">AF12-50</strain>
    </source>
</reference>
<feature type="chain" id="PRO_5041669305" description="Beta-lactamase" evidence="1">
    <location>
        <begin position="23"/>
        <end position="534"/>
    </location>
</feature>
<dbReference type="Proteomes" id="UP000283785">
    <property type="component" value="Unassembled WGS sequence"/>
</dbReference>
<evidence type="ECO:0000313" key="2">
    <source>
        <dbReference type="EMBL" id="RGW42618.1"/>
    </source>
</evidence>
<dbReference type="EMBL" id="QSAG01000014">
    <property type="protein sequence ID" value="RGW42618.1"/>
    <property type="molecule type" value="Genomic_DNA"/>
</dbReference>
<keyword evidence="1" id="KW-0732">Signal</keyword>
<dbReference type="PANTHER" id="PTHR43628">
    <property type="entry name" value="ACTIVATOR OF C KINASE PROTEIN 1-RELATED"/>
    <property type="match status" value="1"/>
</dbReference>
<feature type="signal peptide" evidence="1">
    <location>
        <begin position="1"/>
        <end position="22"/>
    </location>
</feature>
<evidence type="ECO:0000313" key="3">
    <source>
        <dbReference type="Proteomes" id="UP000283785"/>
    </source>
</evidence>
<comment type="caution">
    <text evidence="2">The sequence shown here is derived from an EMBL/GenBank/DDBJ whole genome shotgun (WGS) entry which is preliminary data.</text>
</comment>
<dbReference type="InterPro" id="IPR011990">
    <property type="entry name" value="TPR-like_helical_dom_sf"/>
</dbReference>
<sequence length="534" mass="58863">MKNKHILFVLSMAFCLVLPVSAQKKTAKVKKAKTSVNVDSLEVRKLIDEAKKGDAESQNTLGTYYYTGKKVKQNYDVALKWFSMAGKQKHVKAIANMGLCYQLGHGVKKDSVMAVKLYKESVKAGNSELVKLREKNLAKSHSAFDMHLLADLYENGCGNTVKKNPELALKYYKMAADNNSLDAIVKVATTYDHAKKYAEALPYFQKAADLNNGFAAYKLGDYLCNGKGTKVDKAKAVGYLDKAAKQNIPSAMMLLGDLLYKGDGVQQDYSKAMSLYKQAAVKNNPVALWNIGIMYKKGLGVKQNYLIALQWLANASAKGMKANFMKQLADDNVEINNGWKGTDFYTFIHAMACMEATTPDYATAVKELTALEKKKIPVASALLGLCYADKEWKKANEKKMLAYYEKGVSLGEPYACFLLAQLHLSGSKTVKVDKNKVVTYLEKAADGDYAPAMCELGDLYFTGKLVNKNITKAIACYKKALVNGYLSKTAAANLASCYQQGLGGLPKNAEIAKEIMKRGQEGNSWTGLLREFTF</sequence>
<evidence type="ECO:0008006" key="4">
    <source>
        <dbReference type="Google" id="ProtNLM"/>
    </source>
</evidence>
<dbReference type="SUPFAM" id="SSF81901">
    <property type="entry name" value="HCP-like"/>
    <property type="match status" value="3"/>
</dbReference>
<name>A0AA92TXZ4_9BACT</name>
<evidence type="ECO:0000256" key="1">
    <source>
        <dbReference type="SAM" id="SignalP"/>
    </source>
</evidence>
<dbReference type="RefSeq" id="WP_118064941.1">
    <property type="nucleotide sequence ID" value="NZ_QSAG01000014.1"/>
</dbReference>
<proteinExistence type="predicted"/>
<dbReference type="Pfam" id="PF08238">
    <property type="entry name" value="Sel1"/>
    <property type="match status" value="10"/>
</dbReference>
<dbReference type="Gene3D" id="1.25.40.10">
    <property type="entry name" value="Tetratricopeptide repeat domain"/>
    <property type="match status" value="3"/>
</dbReference>
<protein>
    <recommendedName>
        <fullName evidence="4">Beta-lactamase</fullName>
    </recommendedName>
</protein>
<gene>
    <name evidence="2" type="ORF">DWV76_08580</name>
</gene>
<dbReference type="AlphaFoldDB" id="A0AA92TXZ4"/>
<dbReference type="InterPro" id="IPR052945">
    <property type="entry name" value="Mitotic_Regulator"/>
</dbReference>
<organism evidence="2 3">
    <name type="scientific">Segatella copri</name>
    <dbReference type="NCBI Taxonomy" id="165179"/>
    <lineage>
        <taxon>Bacteria</taxon>
        <taxon>Pseudomonadati</taxon>
        <taxon>Bacteroidota</taxon>
        <taxon>Bacteroidia</taxon>
        <taxon>Bacteroidales</taxon>
        <taxon>Prevotellaceae</taxon>
        <taxon>Segatella</taxon>
    </lineage>
</organism>